<dbReference type="VEuPathDB" id="PlasmoDB:PGAL8A_00127200"/>
<dbReference type="Gene3D" id="3.40.50.1000">
    <property type="entry name" value="HAD superfamily/HAD-like"/>
    <property type="match status" value="1"/>
</dbReference>
<dbReference type="GO" id="GO:0016791">
    <property type="term" value="F:phosphatase activity"/>
    <property type="evidence" value="ECO:0007669"/>
    <property type="project" value="TreeGrafter"/>
</dbReference>
<name>A0A1J1GMS5_PLAGA</name>
<comment type="caution">
    <text evidence="1">The sequence shown here is derived from an EMBL/GenBank/DDBJ whole genome shotgun (WGS) entry which is preliminary data.</text>
</comment>
<keyword evidence="2" id="KW-1185">Reference proteome</keyword>
<dbReference type="Gene3D" id="3.30.1240.10">
    <property type="match status" value="1"/>
</dbReference>
<dbReference type="InterPro" id="IPR023214">
    <property type="entry name" value="HAD_sf"/>
</dbReference>
<dbReference type="OrthoDB" id="27226at2759"/>
<dbReference type="RefSeq" id="XP_028526387.1">
    <property type="nucleotide sequence ID" value="XM_028674792.1"/>
</dbReference>
<evidence type="ECO:0000313" key="2">
    <source>
        <dbReference type="Proteomes" id="UP000220797"/>
    </source>
</evidence>
<dbReference type="OMA" id="MDGVYSH"/>
<reference evidence="1" key="1">
    <citation type="submission" date="2015-04" db="EMBL/GenBank/DDBJ databases">
        <authorList>
            <consortium name="Pathogen Informatics"/>
        </authorList>
    </citation>
    <scope>NUCLEOTIDE SEQUENCE [LARGE SCALE GENOMIC DNA]</scope>
    <source>
        <strain evidence="1">8A</strain>
    </source>
</reference>
<dbReference type="GO" id="GO:0005829">
    <property type="term" value="C:cytosol"/>
    <property type="evidence" value="ECO:0007669"/>
    <property type="project" value="TreeGrafter"/>
</dbReference>
<dbReference type="NCBIfam" id="TIGR01484">
    <property type="entry name" value="HAD-SF-IIB"/>
    <property type="match status" value="1"/>
</dbReference>
<organism evidence="1 2">
    <name type="scientific">Plasmodium gallinaceum</name>
    <dbReference type="NCBI Taxonomy" id="5849"/>
    <lineage>
        <taxon>Eukaryota</taxon>
        <taxon>Sar</taxon>
        <taxon>Alveolata</taxon>
        <taxon>Apicomplexa</taxon>
        <taxon>Aconoidasida</taxon>
        <taxon>Haemosporida</taxon>
        <taxon>Plasmodiidae</taxon>
        <taxon>Plasmodium</taxon>
        <taxon>Plasmodium (Haemamoeba)</taxon>
    </lineage>
</organism>
<dbReference type="AlphaFoldDB" id="A0A1J1GMS5"/>
<protein>
    <submittedName>
        <fullName evidence="1">Haloacid dehalogenase-like hydrolase, putative</fullName>
    </submittedName>
</protein>
<proteinExistence type="predicted"/>
<gene>
    <name evidence="1" type="primary">HAD3</name>
    <name evidence="1" type="ORF">PGAL8A_00127200</name>
</gene>
<dbReference type="PANTHER" id="PTHR10000">
    <property type="entry name" value="PHOSPHOSERINE PHOSPHATASE"/>
    <property type="match status" value="1"/>
</dbReference>
<dbReference type="InterPro" id="IPR036412">
    <property type="entry name" value="HAD-like_sf"/>
</dbReference>
<accession>A0A1J1GMS5</accession>
<dbReference type="SUPFAM" id="SSF56784">
    <property type="entry name" value="HAD-like"/>
    <property type="match status" value="1"/>
</dbReference>
<dbReference type="EMBL" id="CVMV01000017">
    <property type="protein sequence ID" value="CRG93565.1"/>
    <property type="molecule type" value="Genomic_DNA"/>
</dbReference>
<dbReference type="GeneID" id="39729797"/>
<evidence type="ECO:0000313" key="1">
    <source>
        <dbReference type="EMBL" id="CRG93565.1"/>
    </source>
</evidence>
<dbReference type="PANTHER" id="PTHR10000:SF8">
    <property type="entry name" value="HAD SUPERFAMILY HYDROLASE-LIKE, TYPE 3"/>
    <property type="match status" value="1"/>
</dbReference>
<dbReference type="Proteomes" id="UP000220797">
    <property type="component" value="Unassembled WGS sequence"/>
</dbReference>
<dbReference type="InterPro" id="IPR006379">
    <property type="entry name" value="HAD-SF_hydro_IIB"/>
</dbReference>
<dbReference type="GO" id="GO:0000287">
    <property type="term" value="F:magnesium ion binding"/>
    <property type="evidence" value="ECO:0007669"/>
    <property type="project" value="TreeGrafter"/>
</dbReference>
<sequence length="299" mass="33923">MHKNNIKLIAIDIDGTLANYENRVSNENLRAMHIAKKLGINVILATGRSHGYALQIFDQDQIDQYKMDKYDGVFSDGASVYIKGNNFVYRKFSNRDFDTLMFALAHYNLFNYAVFITKDSAYVVVEDPNLPNILVKEHEGIKSSVKYIVTLDRGLEAIVLNNIKDISSIGDILIVHIYREVYEGQEPFNDFFRTLHDELKQNFKVYITEHNDKIVISPLNTSKLVGVELYARLYNININNILSIGNDLNDVQLLSSTGYSVAVKNAIKEVSDIAKCVSTKTNDEHSIADIIYKVISGRL</sequence>
<dbReference type="Pfam" id="PF08282">
    <property type="entry name" value="Hydrolase_3"/>
    <property type="match status" value="1"/>
</dbReference>